<evidence type="ECO:0000313" key="3">
    <source>
        <dbReference type="Proteomes" id="UP001218638"/>
    </source>
</evidence>
<evidence type="ECO:0000313" key="2">
    <source>
        <dbReference type="EMBL" id="WED67403.1"/>
    </source>
</evidence>
<evidence type="ECO:0000256" key="1">
    <source>
        <dbReference type="SAM" id="SignalP"/>
    </source>
</evidence>
<keyword evidence="1" id="KW-0732">Signal</keyword>
<feature type="signal peptide" evidence="1">
    <location>
        <begin position="1"/>
        <end position="23"/>
    </location>
</feature>
<dbReference type="RefSeq" id="WP_330931557.1">
    <property type="nucleotide sequence ID" value="NZ_CP119075.1"/>
</dbReference>
<name>A0AAF0CSN8_9BACT</name>
<dbReference type="EMBL" id="CP119075">
    <property type="protein sequence ID" value="WED67403.1"/>
    <property type="molecule type" value="Genomic_DNA"/>
</dbReference>
<dbReference type="AlphaFoldDB" id="A0AAF0CSN8"/>
<evidence type="ECO:0008006" key="4">
    <source>
        <dbReference type="Google" id="ProtNLM"/>
    </source>
</evidence>
<gene>
    <name evidence="2" type="ORF">PXH66_11140</name>
</gene>
<feature type="chain" id="PRO_5042256447" description="DUF4410 domain-containing protein" evidence="1">
    <location>
        <begin position="24"/>
        <end position="208"/>
    </location>
</feature>
<reference evidence="2" key="1">
    <citation type="submission" date="2023-03" db="EMBL/GenBank/DDBJ databases">
        <title>Lomoglobus Profundus gen. nov., sp. nov., a novel member of the phylum Verrucomicrobia, isolated from deep-marine sediment of South China Sea.</title>
        <authorList>
            <person name="Ahmad T."/>
            <person name="Ishaq S.E."/>
            <person name="Wang F."/>
        </authorList>
    </citation>
    <scope>NUCLEOTIDE SEQUENCE</scope>
    <source>
        <strain evidence="2">LMO-M01</strain>
    </source>
</reference>
<proteinExistence type="predicted"/>
<dbReference type="KEGG" id="slom:PXH66_11140"/>
<sequence length="208" mass="22433">MKKTLTRLPAAFFTFWLTLGALAAPLRAISVVPPTLTTLVGQSEEIVRASVAEVESRWVESRSGKQIIKTFVRLRIKETAKGPANEELTLSFFGGTVDGYTMAIAGMPTFRKGQQGWFFVKGNNRVICPLNFAHHGAYLLQAGPTAGSTQVMRLNGAPLRSTADIGDETDDHAAASSSFAATAMTSDAFRAAITQELNRLGTTREVQP</sequence>
<organism evidence="2 3">
    <name type="scientific">Synoicihabitans lomoniglobus</name>
    <dbReference type="NCBI Taxonomy" id="2909285"/>
    <lineage>
        <taxon>Bacteria</taxon>
        <taxon>Pseudomonadati</taxon>
        <taxon>Verrucomicrobiota</taxon>
        <taxon>Opitutia</taxon>
        <taxon>Opitutales</taxon>
        <taxon>Opitutaceae</taxon>
        <taxon>Synoicihabitans</taxon>
    </lineage>
</organism>
<dbReference type="Proteomes" id="UP001218638">
    <property type="component" value="Chromosome"/>
</dbReference>
<protein>
    <recommendedName>
        <fullName evidence="4">DUF4410 domain-containing protein</fullName>
    </recommendedName>
</protein>
<keyword evidence="3" id="KW-1185">Reference proteome</keyword>
<accession>A0AAF0CSN8</accession>